<dbReference type="EMBL" id="BORB01000051">
    <property type="protein sequence ID" value="GIN59604.1"/>
    <property type="molecule type" value="Genomic_DNA"/>
</dbReference>
<dbReference type="InterPro" id="IPR000182">
    <property type="entry name" value="GNAT_dom"/>
</dbReference>
<accession>A0ABQ4KR27</accession>
<dbReference type="Proteomes" id="UP000679950">
    <property type="component" value="Unassembled WGS sequence"/>
</dbReference>
<keyword evidence="3" id="KW-1185">Reference proteome</keyword>
<protein>
    <recommendedName>
        <fullName evidence="1">N-acetyltransferase domain-containing protein</fullName>
    </recommendedName>
</protein>
<feature type="domain" description="N-acetyltransferase" evidence="1">
    <location>
        <begin position="7"/>
        <end position="166"/>
    </location>
</feature>
<evidence type="ECO:0000259" key="1">
    <source>
        <dbReference type="PROSITE" id="PS51186"/>
    </source>
</evidence>
<dbReference type="InterPro" id="IPR020036">
    <property type="entry name" value="PseH"/>
</dbReference>
<dbReference type="PANTHER" id="PTHR43415">
    <property type="entry name" value="SPERMIDINE N(1)-ACETYLTRANSFERASE"/>
    <property type="match status" value="1"/>
</dbReference>
<dbReference type="Gene3D" id="3.40.630.30">
    <property type="match status" value="1"/>
</dbReference>
<proteinExistence type="predicted"/>
<name>A0ABQ4KR27_9BACI</name>
<comment type="caution">
    <text evidence="2">The sequence shown here is derived from an EMBL/GenBank/DDBJ whole genome shotgun (WGS) entry which is preliminary data.</text>
</comment>
<dbReference type="NCBIfam" id="TIGR03585">
    <property type="entry name" value="PseH"/>
    <property type="match status" value="1"/>
</dbReference>
<evidence type="ECO:0000313" key="2">
    <source>
        <dbReference type="EMBL" id="GIN59604.1"/>
    </source>
</evidence>
<reference evidence="2 3" key="1">
    <citation type="submission" date="2021-03" db="EMBL/GenBank/DDBJ databases">
        <title>Antimicrobial resistance genes in bacteria isolated from Japanese honey, and their potential for conferring macrolide and lincosamide resistance in the American foulbrood pathogen Paenibacillus larvae.</title>
        <authorList>
            <person name="Okamoto M."/>
            <person name="Kumagai M."/>
            <person name="Kanamori H."/>
            <person name="Takamatsu D."/>
        </authorList>
    </citation>
    <scope>NUCLEOTIDE SEQUENCE [LARGE SCALE GENOMIC DNA]</scope>
    <source>
        <strain evidence="2 3">J8TS2</strain>
    </source>
</reference>
<dbReference type="InterPro" id="IPR016181">
    <property type="entry name" value="Acyl_CoA_acyltransferase"/>
</dbReference>
<dbReference type="PROSITE" id="PS51186">
    <property type="entry name" value="GNAT"/>
    <property type="match status" value="1"/>
</dbReference>
<evidence type="ECO:0000313" key="3">
    <source>
        <dbReference type="Proteomes" id="UP000679950"/>
    </source>
</evidence>
<dbReference type="PANTHER" id="PTHR43415:SF3">
    <property type="entry name" value="GNAT-FAMILY ACETYLTRANSFERASE"/>
    <property type="match status" value="1"/>
</dbReference>
<dbReference type="Pfam" id="PF13420">
    <property type="entry name" value="Acetyltransf_4"/>
    <property type="match status" value="1"/>
</dbReference>
<dbReference type="SUPFAM" id="SSF55729">
    <property type="entry name" value="Acyl-CoA N-acyltransferases (Nat)"/>
    <property type="match status" value="1"/>
</dbReference>
<organism evidence="2 3">
    <name type="scientific">Lederbergia ruris</name>
    <dbReference type="NCBI Taxonomy" id="217495"/>
    <lineage>
        <taxon>Bacteria</taxon>
        <taxon>Bacillati</taxon>
        <taxon>Bacillota</taxon>
        <taxon>Bacilli</taxon>
        <taxon>Bacillales</taxon>
        <taxon>Bacillaceae</taxon>
        <taxon>Lederbergia</taxon>
    </lineage>
</organism>
<dbReference type="RefSeq" id="WP_212967359.1">
    <property type="nucleotide sequence ID" value="NZ_BORB01000051.1"/>
</dbReference>
<gene>
    <name evidence="2" type="ORF">J8TS2_39230</name>
</gene>
<sequence length="184" mass="21705">MSLLNRSSLRELTSSHLDLILSWRNQPFIRSVMYQDEEITFEQHRNWFAGIQENHTKQVKVFYFDDQPMGVVQISVDEQNKRAEWGFYIGEPQAPRGIGKIMGYLAIEYIFHQLSVQKLCAEVLSINAKSIQYHKKLGFQVEGILKEHILKDNRSIDVILLSLFRKDWNERRVEILKQIEGRII</sequence>